<dbReference type="EMBL" id="CAJNDS010000498">
    <property type="protein sequence ID" value="CAE7212587.1"/>
    <property type="molecule type" value="Genomic_DNA"/>
</dbReference>
<dbReference type="AlphaFoldDB" id="A0A812JZU4"/>
<dbReference type="OrthoDB" id="447324at2759"/>
<dbReference type="Proteomes" id="UP000604046">
    <property type="component" value="Unassembled WGS sequence"/>
</dbReference>
<sequence length="564" mass="63698">MRRILRHTGLLQAEYTVEEVTEASRRIYQRWPSSVALEQVQLAEVHLAIYPRGFFHERMPPHNIEAMKNLFETVGIMETQVDHAYGALQHREAQQELRKKTLDFCLVPYLASLVVLVANDPENREEYLEQLCSLVGADRRPHWALLLLLSSLHYADEVAELLVSTLEAHGAGSCAVGPRHVNLAPAAVESRGGRAAPSKVRATLWTGHVFAFDGLVASWEAATSMGLEWEGAILNYDLATRWPAAREQCEQLQDLLGLKSPLCRRSSVEDLVQQCTEKGIGTQSGCSVHDVRSAIDKLHREAAVLRDADLLICGYPYALCAIFGTSQQLQHLPMLVLVHGAGSMTEYADDSLTPWILQTFKRWMAAPTKTTDGKALRKVVFNDRMDVVVARVAFGEASQPQLVEFPARYVLQLAGGVQCHRRMREPGFRQLLLWRSQSTFPAQTALMIERVFAGALRGRRWTVEQMQVSETREFRYEELQNFSAVLQIPWDFGLVSFQEVIALGIPVLMPSNHYMHTLVTTVFLSRANMTEWNLKWKRRYLQLAPDLWAGWEPPPSNMTLGISE</sequence>
<keyword evidence="2" id="KW-1185">Reference proteome</keyword>
<name>A0A812JZU4_9DINO</name>
<evidence type="ECO:0000313" key="2">
    <source>
        <dbReference type="Proteomes" id="UP000604046"/>
    </source>
</evidence>
<proteinExistence type="predicted"/>
<accession>A0A812JZU4</accession>
<gene>
    <name evidence="1" type="ORF">SNAT2548_LOCUS7224</name>
</gene>
<organism evidence="1 2">
    <name type="scientific">Symbiodinium natans</name>
    <dbReference type="NCBI Taxonomy" id="878477"/>
    <lineage>
        <taxon>Eukaryota</taxon>
        <taxon>Sar</taxon>
        <taxon>Alveolata</taxon>
        <taxon>Dinophyceae</taxon>
        <taxon>Suessiales</taxon>
        <taxon>Symbiodiniaceae</taxon>
        <taxon>Symbiodinium</taxon>
    </lineage>
</organism>
<reference evidence="1" key="1">
    <citation type="submission" date="2021-02" db="EMBL/GenBank/DDBJ databases">
        <authorList>
            <person name="Dougan E. K."/>
            <person name="Rhodes N."/>
            <person name="Thang M."/>
            <person name="Chan C."/>
        </authorList>
    </citation>
    <scope>NUCLEOTIDE SEQUENCE</scope>
</reference>
<comment type="caution">
    <text evidence="1">The sequence shown here is derived from an EMBL/GenBank/DDBJ whole genome shotgun (WGS) entry which is preliminary data.</text>
</comment>
<feature type="non-terminal residue" evidence="1">
    <location>
        <position position="564"/>
    </location>
</feature>
<protein>
    <submittedName>
        <fullName evidence="1">Uncharacterized protein</fullName>
    </submittedName>
</protein>
<evidence type="ECO:0000313" key="1">
    <source>
        <dbReference type="EMBL" id="CAE7212587.1"/>
    </source>
</evidence>